<dbReference type="EMBL" id="NQIK02000010">
    <property type="protein sequence ID" value="KAF7565632.1"/>
    <property type="molecule type" value="Genomic_DNA"/>
</dbReference>
<reference evidence="3" key="2">
    <citation type="submission" date="2021-05" db="EMBL/GenBank/DDBJ databases">
        <authorList>
            <person name="Moolhuijzen P.M."/>
            <person name="Moffat C.S."/>
        </authorList>
    </citation>
    <scope>NUCLEOTIDE SEQUENCE</scope>
    <source>
        <strain evidence="3">86-124</strain>
    </source>
</reference>
<protein>
    <submittedName>
        <fullName evidence="2">Uncharacterized protein</fullName>
    </submittedName>
</protein>
<dbReference type="Proteomes" id="UP000249757">
    <property type="component" value="Unassembled WGS sequence"/>
</dbReference>
<evidence type="ECO:0000313" key="3">
    <source>
        <dbReference type="EMBL" id="KAI1512682.1"/>
    </source>
</evidence>
<dbReference type="Proteomes" id="UP000245464">
    <property type="component" value="Chromosome 10"/>
</dbReference>
<evidence type="ECO:0000313" key="5">
    <source>
        <dbReference type="Proteomes" id="UP000249757"/>
    </source>
</evidence>
<feature type="region of interest" description="Disordered" evidence="1">
    <location>
        <begin position="138"/>
        <end position="158"/>
    </location>
</feature>
<organism evidence="2 4">
    <name type="scientific">Pyrenophora tritici-repentis</name>
    <dbReference type="NCBI Taxonomy" id="45151"/>
    <lineage>
        <taxon>Eukaryota</taxon>
        <taxon>Fungi</taxon>
        <taxon>Dikarya</taxon>
        <taxon>Ascomycota</taxon>
        <taxon>Pezizomycotina</taxon>
        <taxon>Dothideomycetes</taxon>
        <taxon>Pleosporomycetidae</taxon>
        <taxon>Pleosporales</taxon>
        <taxon>Pleosporineae</taxon>
        <taxon>Pleosporaceae</taxon>
        <taxon>Pyrenophora</taxon>
    </lineage>
</organism>
<keyword evidence="5" id="KW-1185">Reference proteome</keyword>
<feature type="region of interest" description="Disordered" evidence="1">
    <location>
        <begin position="179"/>
        <end position="199"/>
    </location>
</feature>
<sequence length="322" mass="35765">MYPNGNDKSNIDDLEVIYVKQYSDPKAGECVSLMNLNEVRKITGTKDMVIAGELDSESAKKLLNLYLATKTSKVAKAYARSEAGEEGRSVGSFQIPSTRSMPMDPLRDEYQISAQDSLRRYSAVNTISSKALQTSSRSSNLILPSPKEGNSTIESPITTLSTSIPGKIEFKVPFPICRPANAGKDESNKDSEDNTLNATSRYQGDNLVILNHSYPKSEYHDETEIFGKGQTVMTEHSKSEAPGTSRISGLNEEQSDAWCLSAMYEKELSLARQEYVSHRDELSTMNPETITATQRAKQTFLRDKMRWTNKALMESKSGNNLT</sequence>
<comment type="caution">
    <text evidence="2">The sequence shown here is derived from an EMBL/GenBank/DDBJ whole genome shotgun (WGS) entry which is preliminary data.</text>
</comment>
<name>A0A2W1FVV0_9PLEO</name>
<proteinExistence type="predicted"/>
<feature type="compositionally biased region" description="Basic and acidic residues" evidence="1">
    <location>
        <begin position="183"/>
        <end position="192"/>
    </location>
</feature>
<gene>
    <name evidence="3" type="ORF">Ptr86124_008648</name>
    <name evidence="2" type="ORF">PtrM4_050660</name>
</gene>
<evidence type="ECO:0000313" key="2">
    <source>
        <dbReference type="EMBL" id="KAF7565632.1"/>
    </source>
</evidence>
<reference evidence="2" key="1">
    <citation type="journal article" date="2018" name="BMC Genomics">
        <title>Comparative genomics of the wheat fungal pathogen Pyrenophora tritici-repentis reveals chromosomal variations and genome plasticity.</title>
        <authorList>
            <person name="Moolhuijzen P."/>
            <person name="See P.T."/>
            <person name="Hane J.K."/>
            <person name="Shi G."/>
            <person name="Liu Z."/>
            <person name="Oliver R.P."/>
            <person name="Moffat C.S."/>
        </authorList>
    </citation>
    <scope>NUCLEOTIDE SEQUENCE [LARGE SCALE GENOMIC DNA]</scope>
    <source>
        <strain evidence="2">M4</strain>
    </source>
</reference>
<reference evidence="3" key="3">
    <citation type="journal article" date="2022" name="bioRxiv">
        <title>A global pangenome for the wheat fungal pathogen Pyrenophora tritici-repentis and prediction of effector protein structural homology.</title>
        <authorList>
            <person name="Moolhuijzen P."/>
            <person name="See P.T."/>
            <person name="Shi G."/>
            <person name="Powell H.R."/>
            <person name="Cockram J."/>
            <person name="Jorgensen L.N."/>
            <person name="Benslimane H."/>
            <person name="Strelkov S.E."/>
            <person name="Turner J."/>
            <person name="Liu Z."/>
            <person name="Moffat C.S."/>
        </authorList>
    </citation>
    <scope>NUCLEOTIDE SEQUENCE</scope>
    <source>
        <strain evidence="3">86-124</strain>
    </source>
</reference>
<dbReference type="EMBL" id="NRDI02000011">
    <property type="protein sequence ID" value="KAI1512682.1"/>
    <property type="molecule type" value="Genomic_DNA"/>
</dbReference>
<evidence type="ECO:0000313" key="4">
    <source>
        <dbReference type="Proteomes" id="UP000245464"/>
    </source>
</evidence>
<accession>A0A2W1FVV0</accession>
<dbReference type="AlphaFoldDB" id="A0A2W1FVV0"/>
<reference evidence="5" key="4">
    <citation type="journal article" date="2022" name="Microb. Genom.">
        <title>A global pangenome for the wheat fungal pathogen Pyrenophora tritici-repentis and prediction of effector protein structural homology.</title>
        <authorList>
            <person name="Moolhuijzen P.M."/>
            <person name="See P.T."/>
            <person name="Shi G."/>
            <person name="Powell H.R."/>
            <person name="Cockram J."/>
            <person name="Jorgensen L.N."/>
            <person name="Benslimane H."/>
            <person name="Strelkov S.E."/>
            <person name="Turner J."/>
            <person name="Liu Z."/>
            <person name="Moffat C.S."/>
        </authorList>
    </citation>
    <scope>NUCLEOTIDE SEQUENCE [LARGE SCALE GENOMIC DNA]</scope>
</reference>
<evidence type="ECO:0000256" key="1">
    <source>
        <dbReference type="SAM" id="MobiDB-lite"/>
    </source>
</evidence>